<dbReference type="AlphaFoldDB" id="Q31GV8"/>
<gene>
    <name evidence="3" type="ordered locus">Tcr_1020</name>
</gene>
<evidence type="ECO:0000256" key="1">
    <source>
        <dbReference type="ARBA" id="ARBA00023002"/>
    </source>
</evidence>
<dbReference type="OrthoDB" id="7316074at2"/>
<dbReference type="EMBL" id="CP000109">
    <property type="protein sequence ID" value="ABB41615.1"/>
    <property type="molecule type" value="Genomic_DNA"/>
</dbReference>
<dbReference type="eggNOG" id="COG1960">
    <property type="taxonomic scope" value="Bacteria"/>
</dbReference>
<name>Q31GV8_HYDCU</name>
<dbReference type="InterPro" id="IPR036250">
    <property type="entry name" value="AcylCo_DH-like_C"/>
</dbReference>
<dbReference type="STRING" id="317025.Tcr_1020"/>
<reference evidence="3" key="1">
    <citation type="submission" date="2006-07" db="EMBL/GenBank/DDBJ databases">
        <title>Complete sequence of Thiomicrospira crunogena XCL-2.</title>
        <authorList>
            <consortium name="US DOE Joint Genome Institute"/>
            <person name="Copeland A."/>
            <person name="Lucas S."/>
            <person name="Lapidus A."/>
            <person name="Barry K."/>
            <person name="Detter J.C."/>
            <person name="Glavina del Rio T."/>
            <person name="Hammon N."/>
            <person name="Israni S."/>
            <person name="Dalin E."/>
            <person name="Tice H."/>
            <person name="Pitluck S."/>
            <person name="Chain P."/>
            <person name="Malfatti S."/>
            <person name="Shin M."/>
            <person name="Vergez L."/>
            <person name="Schmutz J."/>
            <person name="Larimer F."/>
            <person name="Land M."/>
            <person name="Hauser L."/>
            <person name="Kyrpides N."/>
            <person name="Lykidis A."/>
            <person name="Scott K.M."/>
            <person name="Sievert S."/>
            <person name="Kerfeld C."/>
            <person name="Freyermuth S."/>
            <person name="Dobrinski K."/>
            <person name="Boller A."/>
            <person name="Fitzpatrick K."/>
            <person name="Thoma P."/>
            <person name="Moore J."/>
            <person name="Richardson P."/>
        </authorList>
    </citation>
    <scope>NUCLEOTIDE SEQUENCE</scope>
    <source>
        <strain evidence="3">XCL-2</strain>
    </source>
</reference>
<dbReference type="Pfam" id="PF08028">
    <property type="entry name" value="Acyl-CoA_dh_2"/>
    <property type="match status" value="1"/>
</dbReference>
<keyword evidence="1" id="KW-0560">Oxidoreductase</keyword>
<dbReference type="KEGG" id="tcx:Tcr_1020"/>
<organism evidence="3">
    <name type="scientific">Hydrogenovibrio crunogenus (strain DSM 25203 / XCL-2)</name>
    <name type="common">Thiomicrospira crunogena</name>
    <dbReference type="NCBI Taxonomy" id="317025"/>
    <lineage>
        <taxon>Bacteria</taxon>
        <taxon>Pseudomonadati</taxon>
        <taxon>Pseudomonadota</taxon>
        <taxon>Gammaproteobacteria</taxon>
        <taxon>Thiotrichales</taxon>
        <taxon>Piscirickettsiaceae</taxon>
        <taxon>Hydrogenovibrio</taxon>
    </lineage>
</organism>
<sequence length="361" mass="39703">MPKHRSPENLLENIQSILPIIKQKSDASERLGRVQEEVLDALFQQRVFRLFIPEKYHGEPTDLPTALNVFESIASADGATGWLAMIGAGGGLFSGFLEEQAAYEIFSPERALIAGSGMPSGEATTLKNGFEVSGRWRYASGSDYASWFTANCKVGGDDDEILSIAVPADDVTVDHTWDVFGMKATGSHDFSIDSVCVAKTHTFSLANTPLLDDSIFFCPLETLASLSFGSVALGTAQHAVEEFISFAKQKPIKGASQFLMAEPSIQQHCTQAQSALNEVRNRLYQRAEQVWKVAEKRRLPSDELREQVTEEVVEMVQRCVHLVDALKARSGMMAVFMASPFGRAWRDLHTLSQHVIVSSKG</sequence>
<dbReference type="Gene3D" id="1.20.140.10">
    <property type="entry name" value="Butyryl-CoA Dehydrogenase, subunit A, domain 3"/>
    <property type="match status" value="1"/>
</dbReference>
<dbReference type="Gene3D" id="1.10.540.10">
    <property type="entry name" value="Acyl-CoA dehydrogenase/oxidase, N-terminal domain"/>
    <property type="match status" value="1"/>
</dbReference>
<feature type="domain" description="Acyl-CoA dehydrogenase C-terminal" evidence="2">
    <location>
        <begin position="227"/>
        <end position="358"/>
    </location>
</feature>
<dbReference type="Gene3D" id="2.40.110.10">
    <property type="entry name" value="Butyryl-CoA Dehydrogenase, subunit A, domain 2"/>
    <property type="match status" value="1"/>
</dbReference>
<dbReference type="GO" id="GO:0050660">
    <property type="term" value="F:flavin adenine dinucleotide binding"/>
    <property type="evidence" value="ECO:0007669"/>
    <property type="project" value="InterPro"/>
</dbReference>
<protein>
    <submittedName>
        <fullName evidence="3">Acyl-CoA dehydrogenase family protein</fullName>
    </submittedName>
</protein>
<dbReference type="InterPro" id="IPR013107">
    <property type="entry name" value="Acyl-CoA_DH_C"/>
</dbReference>
<dbReference type="SUPFAM" id="SSF56645">
    <property type="entry name" value="Acyl-CoA dehydrogenase NM domain-like"/>
    <property type="match status" value="1"/>
</dbReference>
<dbReference type="GO" id="GO:0016627">
    <property type="term" value="F:oxidoreductase activity, acting on the CH-CH group of donors"/>
    <property type="evidence" value="ECO:0007669"/>
    <property type="project" value="InterPro"/>
</dbReference>
<dbReference type="HOGENOM" id="CLU_018204_2_1_6"/>
<accession>Q31GV8</accession>
<evidence type="ECO:0000313" key="3">
    <source>
        <dbReference type="EMBL" id="ABB41615.1"/>
    </source>
</evidence>
<dbReference type="SUPFAM" id="SSF47203">
    <property type="entry name" value="Acyl-CoA dehydrogenase C-terminal domain-like"/>
    <property type="match status" value="1"/>
</dbReference>
<proteinExistence type="predicted"/>
<dbReference type="PIRSF" id="PIRSF016578">
    <property type="entry name" value="HsaA"/>
    <property type="match status" value="1"/>
</dbReference>
<dbReference type="InterPro" id="IPR046373">
    <property type="entry name" value="Acyl-CoA_Oxase/DH_mid-dom_sf"/>
</dbReference>
<evidence type="ECO:0000259" key="2">
    <source>
        <dbReference type="Pfam" id="PF08028"/>
    </source>
</evidence>
<dbReference type="InterPro" id="IPR009100">
    <property type="entry name" value="AcylCoA_DH/oxidase_NM_dom_sf"/>
</dbReference>
<dbReference type="InterPro" id="IPR037069">
    <property type="entry name" value="AcylCoA_DH/ox_N_sf"/>
</dbReference>